<feature type="transmembrane region" description="Helical" evidence="2">
    <location>
        <begin position="12"/>
        <end position="29"/>
    </location>
</feature>
<name>A0A0J9CUT7_SPHYA</name>
<reference evidence="3 4" key="1">
    <citation type="submission" date="2017-04" db="EMBL/GenBank/DDBJ databases">
        <title>Characterization, genome and methylation analysis of a phthalic acid esters degrading strain Sphingobium yanoikuyae SHJ.</title>
        <authorList>
            <person name="Feng L."/>
        </authorList>
    </citation>
    <scope>NUCLEOTIDE SEQUENCE [LARGE SCALE GENOMIC DNA]</scope>
    <source>
        <strain evidence="3 4">SHJ</strain>
    </source>
</reference>
<keyword evidence="2" id="KW-1133">Transmembrane helix</keyword>
<dbReference type="EMBL" id="CP020925">
    <property type="protein sequence ID" value="ATP19808.1"/>
    <property type="molecule type" value="Genomic_DNA"/>
</dbReference>
<keyword evidence="2" id="KW-0812">Transmembrane</keyword>
<feature type="compositionally biased region" description="Pro residues" evidence="1">
    <location>
        <begin position="72"/>
        <end position="82"/>
    </location>
</feature>
<dbReference type="AlphaFoldDB" id="A0A0J9CUT7"/>
<feature type="transmembrane region" description="Helical" evidence="2">
    <location>
        <begin position="35"/>
        <end position="52"/>
    </location>
</feature>
<feature type="region of interest" description="Disordered" evidence="1">
    <location>
        <begin position="62"/>
        <end position="82"/>
    </location>
</feature>
<dbReference type="Proteomes" id="UP000037029">
    <property type="component" value="Chromosome"/>
</dbReference>
<evidence type="ECO:0000313" key="3">
    <source>
        <dbReference type="EMBL" id="ATP19808.1"/>
    </source>
</evidence>
<organism evidence="3 4">
    <name type="scientific">Sphingobium yanoikuyae</name>
    <name type="common">Sphingomonas yanoikuyae</name>
    <dbReference type="NCBI Taxonomy" id="13690"/>
    <lineage>
        <taxon>Bacteria</taxon>
        <taxon>Pseudomonadati</taxon>
        <taxon>Pseudomonadota</taxon>
        <taxon>Alphaproteobacteria</taxon>
        <taxon>Sphingomonadales</taxon>
        <taxon>Sphingomonadaceae</taxon>
        <taxon>Sphingobium</taxon>
    </lineage>
</organism>
<evidence type="ECO:0000313" key="4">
    <source>
        <dbReference type="Proteomes" id="UP000037029"/>
    </source>
</evidence>
<sequence length="82" mass="8803">MTPPNDHFSEIVLLGIIAIGVMVLMGLAIRDNSAGEASAWTAILMAIINAIKERWQQRSLDRMGQSLANAPPANPPAQDPQP</sequence>
<gene>
    <name evidence="3" type="ORF">BV87_16335</name>
</gene>
<proteinExistence type="predicted"/>
<evidence type="ECO:0000256" key="1">
    <source>
        <dbReference type="SAM" id="MobiDB-lite"/>
    </source>
</evidence>
<accession>A0A0J9CUT7</accession>
<keyword evidence="2" id="KW-0472">Membrane</keyword>
<evidence type="ECO:0000256" key="2">
    <source>
        <dbReference type="SAM" id="Phobius"/>
    </source>
</evidence>
<dbReference type="RefSeq" id="WP_048939151.1">
    <property type="nucleotide sequence ID" value="NZ_CP020925.1"/>
</dbReference>
<protein>
    <submittedName>
        <fullName evidence="3">Uncharacterized protein</fullName>
    </submittedName>
</protein>